<dbReference type="Proteomes" id="UP000214666">
    <property type="component" value="Chromosome"/>
</dbReference>
<sequence length="62" mass="7141">MNQLYAQNETGKIQVKAPDFPVCLYVPKHIVVPDTAFHTEFIRNDNTEYEVQANDDGQSLRM</sequence>
<proteinExistence type="predicted"/>
<reference evidence="1 2" key="1">
    <citation type="submission" date="2017-03" db="EMBL/GenBank/DDBJ databases">
        <title>Complete genome sequence of Paenibacillus Kribbensis producing bioflocculants.</title>
        <authorList>
            <person name="Lee H.-G."/>
            <person name="Oh H.-M."/>
        </authorList>
    </citation>
    <scope>NUCLEOTIDE SEQUENCE [LARGE SCALE GENOMIC DNA]</scope>
    <source>
        <strain evidence="1 2">AM49</strain>
    </source>
</reference>
<dbReference type="KEGG" id="pkb:B4V02_10845"/>
<protein>
    <submittedName>
        <fullName evidence="1">Uncharacterized protein</fullName>
    </submittedName>
</protein>
<name>A0A222WME3_9BACL</name>
<evidence type="ECO:0000313" key="1">
    <source>
        <dbReference type="EMBL" id="ASR47148.1"/>
    </source>
</evidence>
<dbReference type="EMBL" id="CP020028">
    <property type="protein sequence ID" value="ASR47148.1"/>
    <property type="molecule type" value="Genomic_DNA"/>
</dbReference>
<dbReference type="AlphaFoldDB" id="A0A222WME3"/>
<accession>A0A222WME3</accession>
<gene>
    <name evidence="1" type="ORF">B4V02_10845</name>
</gene>
<keyword evidence="2" id="KW-1185">Reference proteome</keyword>
<evidence type="ECO:0000313" key="2">
    <source>
        <dbReference type="Proteomes" id="UP000214666"/>
    </source>
</evidence>
<organism evidence="1 2">
    <name type="scientific">Paenibacillus kribbensis</name>
    <dbReference type="NCBI Taxonomy" id="172713"/>
    <lineage>
        <taxon>Bacteria</taxon>
        <taxon>Bacillati</taxon>
        <taxon>Bacillota</taxon>
        <taxon>Bacilli</taxon>
        <taxon>Bacillales</taxon>
        <taxon>Paenibacillaceae</taxon>
        <taxon>Paenibacillus</taxon>
    </lineage>
</organism>